<reference evidence="1" key="2">
    <citation type="journal article" date="2015" name="Data Brief">
        <title>Shoot transcriptome of the giant reed, Arundo donax.</title>
        <authorList>
            <person name="Barrero R.A."/>
            <person name="Guerrero F.D."/>
            <person name="Moolhuijzen P."/>
            <person name="Goolsby J.A."/>
            <person name="Tidwell J."/>
            <person name="Bellgard S.E."/>
            <person name="Bellgard M.I."/>
        </authorList>
    </citation>
    <scope>NUCLEOTIDE SEQUENCE</scope>
    <source>
        <tissue evidence="1">Shoot tissue taken approximately 20 cm above the soil surface</tissue>
    </source>
</reference>
<dbReference type="EMBL" id="GBRH01233003">
    <property type="protein sequence ID" value="JAD64892.1"/>
    <property type="molecule type" value="Transcribed_RNA"/>
</dbReference>
<protein>
    <submittedName>
        <fullName evidence="1">Uncharacterized protein</fullName>
    </submittedName>
</protein>
<proteinExistence type="predicted"/>
<reference evidence="1" key="1">
    <citation type="submission" date="2014-09" db="EMBL/GenBank/DDBJ databases">
        <authorList>
            <person name="Magalhaes I.L.F."/>
            <person name="Oliveira U."/>
            <person name="Santos F.R."/>
            <person name="Vidigal T.H.D.A."/>
            <person name="Brescovit A.D."/>
            <person name="Santos A.J."/>
        </authorList>
    </citation>
    <scope>NUCLEOTIDE SEQUENCE</scope>
    <source>
        <tissue evidence="1">Shoot tissue taken approximately 20 cm above the soil surface</tissue>
    </source>
</reference>
<evidence type="ECO:0000313" key="1">
    <source>
        <dbReference type="EMBL" id="JAD64892.1"/>
    </source>
</evidence>
<sequence length="63" mass="7314">MVIELSCRQDGNISLLRRVREAEKSVRLCRLVATVLRRLVKWTAFVDDKQVRVKAAQRACMNL</sequence>
<organism evidence="1">
    <name type="scientific">Arundo donax</name>
    <name type="common">Giant reed</name>
    <name type="synonym">Donax arundinaceus</name>
    <dbReference type="NCBI Taxonomy" id="35708"/>
    <lineage>
        <taxon>Eukaryota</taxon>
        <taxon>Viridiplantae</taxon>
        <taxon>Streptophyta</taxon>
        <taxon>Embryophyta</taxon>
        <taxon>Tracheophyta</taxon>
        <taxon>Spermatophyta</taxon>
        <taxon>Magnoliopsida</taxon>
        <taxon>Liliopsida</taxon>
        <taxon>Poales</taxon>
        <taxon>Poaceae</taxon>
        <taxon>PACMAD clade</taxon>
        <taxon>Arundinoideae</taxon>
        <taxon>Arundineae</taxon>
        <taxon>Arundo</taxon>
    </lineage>
</organism>
<name>A0A0A9C032_ARUDO</name>
<accession>A0A0A9C032</accession>
<dbReference type="AlphaFoldDB" id="A0A0A9C032"/>